<organism evidence="3 4">
    <name type="scientific">Strongylus vulgaris</name>
    <name type="common">Blood worm</name>
    <dbReference type="NCBI Taxonomy" id="40348"/>
    <lineage>
        <taxon>Eukaryota</taxon>
        <taxon>Metazoa</taxon>
        <taxon>Ecdysozoa</taxon>
        <taxon>Nematoda</taxon>
        <taxon>Chromadorea</taxon>
        <taxon>Rhabditida</taxon>
        <taxon>Rhabditina</taxon>
        <taxon>Rhabditomorpha</taxon>
        <taxon>Strongyloidea</taxon>
        <taxon>Strongylidae</taxon>
        <taxon>Strongylus</taxon>
    </lineage>
</organism>
<evidence type="ECO:0000313" key="4">
    <source>
        <dbReference type="Proteomes" id="UP000270094"/>
    </source>
</evidence>
<dbReference type="OrthoDB" id="28947at2759"/>
<accession>A0A3P7ISH9</accession>
<evidence type="ECO:0000259" key="2">
    <source>
        <dbReference type="Pfam" id="PF03914"/>
    </source>
</evidence>
<dbReference type="PANTHER" id="PTHR12048">
    <property type="entry name" value="CCAAT-BINDING FACTOR-RELATED"/>
    <property type="match status" value="1"/>
</dbReference>
<dbReference type="InterPro" id="IPR040155">
    <property type="entry name" value="CEBPZ/Mak21-like"/>
</dbReference>
<protein>
    <recommendedName>
        <fullName evidence="2">CCAAT-binding factor domain-containing protein</fullName>
    </recommendedName>
</protein>
<dbReference type="Pfam" id="PF03914">
    <property type="entry name" value="CBF"/>
    <property type="match status" value="1"/>
</dbReference>
<dbReference type="EMBL" id="UYYB01014366">
    <property type="protein sequence ID" value="VDM70009.1"/>
    <property type="molecule type" value="Genomic_DNA"/>
</dbReference>
<reference evidence="3 4" key="1">
    <citation type="submission" date="2018-11" db="EMBL/GenBank/DDBJ databases">
        <authorList>
            <consortium name="Pathogen Informatics"/>
        </authorList>
    </citation>
    <scope>NUCLEOTIDE SEQUENCE [LARGE SCALE GENOMIC DNA]</scope>
</reference>
<proteinExistence type="inferred from homology"/>
<sequence length="194" mass="22221">MALISGGRHYTMRRSNPSNLGSCSSKSPYNHSVRNPLFVDCRNLVDAELLLLSKHYHPSVAIFAQALLQDGCINYKGDPLEDFTLLKFLDRFAFKNPKEGRASKTATDRVLRKKQFDPWGVKRLSVSSKVSSTLKFNNKSMEYISKKVSELPADEHYLHRFATLRFKEQSEIEKKNEDDWDIESVDSAEFDAII</sequence>
<feature type="domain" description="CCAAT-binding factor" evidence="2">
    <location>
        <begin position="24"/>
        <end position="64"/>
    </location>
</feature>
<dbReference type="GO" id="GO:0005634">
    <property type="term" value="C:nucleus"/>
    <property type="evidence" value="ECO:0007669"/>
    <property type="project" value="TreeGrafter"/>
</dbReference>
<evidence type="ECO:0000313" key="3">
    <source>
        <dbReference type="EMBL" id="VDM70009.1"/>
    </source>
</evidence>
<dbReference type="PANTHER" id="PTHR12048:SF0">
    <property type="entry name" value="CCAAT_ENHANCER-BINDING PROTEIN ZETA"/>
    <property type="match status" value="1"/>
</dbReference>
<dbReference type="Proteomes" id="UP000270094">
    <property type="component" value="Unassembled WGS sequence"/>
</dbReference>
<dbReference type="AlphaFoldDB" id="A0A3P7ISH9"/>
<evidence type="ECO:0000256" key="1">
    <source>
        <dbReference type="ARBA" id="ARBA00007797"/>
    </source>
</evidence>
<comment type="similarity">
    <text evidence="1">Belongs to the CBF/MAK21 family.</text>
</comment>
<gene>
    <name evidence="3" type="ORF">SVUK_LOCUS5007</name>
</gene>
<keyword evidence="4" id="KW-1185">Reference proteome</keyword>
<dbReference type="InterPro" id="IPR005612">
    <property type="entry name" value="CCAAT-binding_factor"/>
</dbReference>
<feature type="non-terminal residue" evidence="3">
    <location>
        <position position="194"/>
    </location>
</feature>
<name>A0A3P7ISH9_STRVU</name>